<dbReference type="SUPFAM" id="SSF51679">
    <property type="entry name" value="Bacterial luciferase-like"/>
    <property type="match status" value="1"/>
</dbReference>
<feature type="domain" description="Luciferase-like" evidence="2">
    <location>
        <begin position="49"/>
        <end position="278"/>
    </location>
</feature>
<accession>A0A426SN52</accession>
<dbReference type="GeneID" id="78120392"/>
<dbReference type="Proteomes" id="UP000274327">
    <property type="component" value="Unassembled WGS sequence"/>
</dbReference>
<dbReference type="InterPro" id="IPR050766">
    <property type="entry name" value="Bact_Lucif_Oxidored"/>
</dbReference>
<dbReference type="GO" id="GO:0016705">
    <property type="term" value="F:oxidoreductase activity, acting on paired donors, with incorporation or reduction of molecular oxygen"/>
    <property type="evidence" value="ECO:0007669"/>
    <property type="project" value="InterPro"/>
</dbReference>
<sequence>MSTSAADRSPARTASTTGTAPAHDGAPATSAATGRPAPRIGFVAQVDHSALDEGRALFRSAEELGYDAGYVRVRHLQDALPSPLLFLSALAQHTERIELGTAVIPLRFENAGRLAEDLATAHLLTGGRLRAGLAPGYSAHDAIYARAFGALHGDHRDHVDRILHDLLSFLDGEIVAGADAHIEEVDPGTPLRLQPRAPGLRERLAYGAASPERAALAGRLGLGLQLATMAPDDGSGRSFAQLQLEALRAYREASLGAGHGEGRVMVSRQMLPVLDEAELERFTTLIPRERSAEAGVLAEHRRTELGGREAVYGPVVLDEPVAVAQALLADPVVLEADEIALVLPPGAPLEDSTRTLGTFAQHVLPHLLAALP</sequence>
<comment type="caution">
    <text evidence="3">The sequence shown here is derived from an EMBL/GenBank/DDBJ whole genome shotgun (WGS) entry which is preliminary data.</text>
</comment>
<dbReference type="EMBL" id="QOCI01000002">
    <property type="protein sequence ID" value="RRR19613.1"/>
    <property type="molecule type" value="Genomic_DNA"/>
</dbReference>
<feature type="compositionally biased region" description="Polar residues" evidence="1">
    <location>
        <begin position="1"/>
        <end position="19"/>
    </location>
</feature>
<dbReference type="Pfam" id="PF00296">
    <property type="entry name" value="Bac_luciferase"/>
    <property type="match status" value="1"/>
</dbReference>
<dbReference type="PANTHER" id="PTHR30137">
    <property type="entry name" value="LUCIFERASE-LIKE MONOOXYGENASE"/>
    <property type="match status" value="1"/>
</dbReference>
<dbReference type="InterPro" id="IPR011251">
    <property type="entry name" value="Luciferase-like_dom"/>
</dbReference>
<dbReference type="RefSeq" id="WP_126985403.1">
    <property type="nucleotide sequence ID" value="NZ_ML133852.1"/>
</dbReference>
<proteinExistence type="predicted"/>
<reference evidence="3 4" key="1">
    <citation type="submission" date="2018-07" db="EMBL/GenBank/DDBJ databases">
        <title>Brachybacteriurn paraconglorneratum KCTC 9916.</title>
        <authorList>
            <person name="Li Y."/>
        </authorList>
    </citation>
    <scope>NUCLEOTIDE SEQUENCE [LARGE SCALE GENOMIC DNA]</scope>
    <source>
        <strain evidence="3 4">KCTC 9916</strain>
    </source>
</reference>
<gene>
    <name evidence="3" type="ORF">DS079_05010</name>
</gene>
<evidence type="ECO:0000313" key="4">
    <source>
        <dbReference type="Proteomes" id="UP000274327"/>
    </source>
</evidence>
<evidence type="ECO:0000259" key="2">
    <source>
        <dbReference type="Pfam" id="PF00296"/>
    </source>
</evidence>
<dbReference type="Gene3D" id="3.20.20.30">
    <property type="entry name" value="Luciferase-like domain"/>
    <property type="match status" value="1"/>
</dbReference>
<evidence type="ECO:0000313" key="3">
    <source>
        <dbReference type="EMBL" id="RRR19613.1"/>
    </source>
</evidence>
<protein>
    <submittedName>
        <fullName evidence="3">LLM class flavin-dependent oxidoreductase</fullName>
    </submittedName>
</protein>
<dbReference type="PANTHER" id="PTHR30137:SF15">
    <property type="entry name" value="BLL6902 PROTEIN"/>
    <property type="match status" value="1"/>
</dbReference>
<name>A0A426SN52_9MICO</name>
<dbReference type="GO" id="GO:0005829">
    <property type="term" value="C:cytosol"/>
    <property type="evidence" value="ECO:0007669"/>
    <property type="project" value="TreeGrafter"/>
</dbReference>
<dbReference type="AlphaFoldDB" id="A0A426SN52"/>
<dbReference type="InterPro" id="IPR036661">
    <property type="entry name" value="Luciferase-like_sf"/>
</dbReference>
<feature type="region of interest" description="Disordered" evidence="1">
    <location>
        <begin position="1"/>
        <end position="36"/>
    </location>
</feature>
<evidence type="ECO:0000256" key="1">
    <source>
        <dbReference type="SAM" id="MobiDB-lite"/>
    </source>
</evidence>
<keyword evidence="4" id="KW-1185">Reference proteome</keyword>
<organism evidence="3 4">
    <name type="scientific">Brachybacterium paraconglomeratum</name>
    <dbReference type="NCBI Taxonomy" id="173362"/>
    <lineage>
        <taxon>Bacteria</taxon>
        <taxon>Bacillati</taxon>
        <taxon>Actinomycetota</taxon>
        <taxon>Actinomycetes</taxon>
        <taxon>Micrococcales</taxon>
        <taxon>Dermabacteraceae</taxon>
        <taxon>Brachybacterium</taxon>
    </lineage>
</organism>